<evidence type="ECO:0000313" key="2">
    <source>
        <dbReference type="EMBL" id="SFU68289.1"/>
    </source>
</evidence>
<reference evidence="3" key="1">
    <citation type="submission" date="2016-10" db="EMBL/GenBank/DDBJ databases">
        <authorList>
            <person name="Varghese N."/>
            <person name="Submissions S."/>
        </authorList>
    </citation>
    <scope>NUCLEOTIDE SEQUENCE [LARGE SCALE GENOMIC DNA]</scope>
    <source>
        <strain evidence="3">CGMCC 1.11014</strain>
    </source>
</reference>
<dbReference type="EMBL" id="FPBO01000007">
    <property type="protein sequence ID" value="SFU68289.1"/>
    <property type="molecule type" value="Genomic_DNA"/>
</dbReference>
<protein>
    <submittedName>
        <fullName evidence="2">Uncharacterized protein</fullName>
    </submittedName>
</protein>
<accession>A0A1I7I5Q3</accession>
<feature type="compositionally biased region" description="Basic and acidic residues" evidence="1">
    <location>
        <begin position="74"/>
        <end position="93"/>
    </location>
</feature>
<dbReference type="RefSeq" id="WP_143133053.1">
    <property type="nucleotide sequence ID" value="NZ_FPBO01000007.1"/>
</dbReference>
<gene>
    <name evidence="2" type="ORF">SAMN05216552_1007117</name>
</gene>
<keyword evidence="3" id="KW-1185">Reference proteome</keyword>
<feature type="region of interest" description="Disordered" evidence="1">
    <location>
        <begin position="1"/>
        <end position="93"/>
    </location>
</feature>
<proteinExistence type="predicted"/>
<evidence type="ECO:0000313" key="3">
    <source>
        <dbReference type="Proteomes" id="UP000199391"/>
    </source>
</evidence>
<dbReference type="OrthoDB" id="9963213at2"/>
<dbReference type="Proteomes" id="UP000199391">
    <property type="component" value="Unassembled WGS sequence"/>
</dbReference>
<sequence length="93" mass="10584">MKLKQKRKQRQDQQGMRMQELQQQGYVQQGGGMQQGSAINQQSASDVSAEATRRNRSTGARGDSTHQRYNSGVMKDDIKRAEGDRTRSDKQIR</sequence>
<evidence type="ECO:0000256" key="1">
    <source>
        <dbReference type="SAM" id="MobiDB-lite"/>
    </source>
</evidence>
<feature type="compositionally biased region" description="Low complexity" evidence="1">
    <location>
        <begin position="12"/>
        <end position="27"/>
    </location>
</feature>
<feature type="compositionally biased region" description="Polar residues" evidence="1">
    <location>
        <begin position="37"/>
        <end position="46"/>
    </location>
</feature>
<name>A0A1I7I5Q3_9BURK</name>
<organism evidence="2 3">
    <name type="scientific">Pseudoduganella namucuonensis</name>
    <dbReference type="NCBI Taxonomy" id="1035707"/>
    <lineage>
        <taxon>Bacteria</taxon>
        <taxon>Pseudomonadati</taxon>
        <taxon>Pseudomonadota</taxon>
        <taxon>Betaproteobacteria</taxon>
        <taxon>Burkholderiales</taxon>
        <taxon>Oxalobacteraceae</taxon>
        <taxon>Telluria group</taxon>
        <taxon>Pseudoduganella</taxon>
    </lineage>
</organism>
<dbReference type="AlphaFoldDB" id="A0A1I7I5Q3"/>